<dbReference type="RefSeq" id="XP_043173660.1">
    <property type="nucleotide sequence ID" value="XM_043317725.1"/>
</dbReference>
<accession>A0A8J2IAM9</accession>
<dbReference type="EMBL" id="CAJRGZ010000027">
    <property type="protein sequence ID" value="CAG5182293.1"/>
    <property type="molecule type" value="Genomic_DNA"/>
</dbReference>
<protein>
    <submittedName>
        <fullName evidence="1">Uncharacterized protein</fullName>
    </submittedName>
</protein>
<dbReference type="Proteomes" id="UP000676310">
    <property type="component" value="Unassembled WGS sequence"/>
</dbReference>
<reference evidence="1" key="1">
    <citation type="submission" date="2021-05" db="EMBL/GenBank/DDBJ databases">
        <authorList>
            <person name="Stam R."/>
        </authorList>
    </citation>
    <scope>NUCLEOTIDE SEQUENCE</scope>
    <source>
        <strain evidence="1">CS162</strain>
    </source>
</reference>
<evidence type="ECO:0000313" key="2">
    <source>
        <dbReference type="Proteomes" id="UP000676310"/>
    </source>
</evidence>
<dbReference type="GeneID" id="67010211"/>
<name>A0A8J2IAM9_9PLEO</name>
<organism evidence="1 2">
    <name type="scientific">Alternaria atra</name>
    <dbReference type="NCBI Taxonomy" id="119953"/>
    <lineage>
        <taxon>Eukaryota</taxon>
        <taxon>Fungi</taxon>
        <taxon>Dikarya</taxon>
        <taxon>Ascomycota</taxon>
        <taxon>Pezizomycotina</taxon>
        <taxon>Dothideomycetes</taxon>
        <taxon>Pleosporomycetidae</taxon>
        <taxon>Pleosporales</taxon>
        <taxon>Pleosporineae</taxon>
        <taxon>Pleosporaceae</taxon>
        <taxon>Alternaria</taxon>
        <taxon>Alternaria sect. Ulocladioides</taxon>
    </lineage>
</organism>
<keyword evidence="2" id="KW-1185">Reference proteome</keyword>
<sequence length="194" mass="21892">MCNDSQLDNTIAVFCIARIPCDVRLINYSPTKRAHLTSTQLLNEFFIEAFKAPELKAVESVLVDTTDTTKLTSPTRAPVQQNLSYPFLDWKLDDLVKFVWQFDRSEHGIMNTEFVIMDKQTLEDKTVVLVTPPEFHDDIETAPRLTARSDFRSSLITLNVKSMGVGGDEPWEKAAVENGSVIRLYDDDKSSGDS</sequence>
<gene>
    <name evidence="1" type="ORF">ALTATR162_LOCUS10089</name>
</gene>
<evidence type="ECO:0000313" key="1">
    <source>
        <dbReference type="EMBL" id="CAG5182293.1"/>
    </source>
</evidence>
<dbReference type="AlphaFoldDB" id="A0A8J2IAM9"/>
<comment type="caution">
    <text evidence="1">The sequence shown here is derived from an EMBL/GenBank/DDBJ whole genome shotgun (WGS) entry which is preliminary data.</text>
</comment>
<proteinExistence type="predicted"/>
<dbReference type="OrthoDB" id="4483229at2759"/>